<evidence type="ECO:0008006" key="3">
    <source>
        <dbReference type="Google" id="ProtNLM"/>
    </source>
</evidence>
<keyword evidence="2" id="KW-1185">Reference proteome</keyword>
<evidence type="ECO:0000313" key="2">
    <source>
        <dbReference type="Proteomes" id="UP000185766"/>
    </source>
</evidence>
<dbReference type="STRING" id="1429083.GCA_001885685_02671"/>
<dbReference type="AlphaFoldDB" id="A0A1H7GCE9"/>
<sequence length="105" mass="11613">MTEEVSTLYANLLGETARIGWAELMPFFAKGQVLWVAPSLDLVGVAEAMAEDRGQEVAAWMQAGQLQRLSDEHASQWSENDPDNLWAVVLSPWVLVQAREASAQQ</sequence>
<dbReference type="Proteomes" id="UP000185766">
    <property type="component" value="Unassembled WGS sequence"/>
</dbReference>
<name>A0A1H7GCE9_9GAMM</name>
<proteinExistence type="predicted"/>
<dbReference type="RefSeq" id="WP_074864483.1">
    <property type="nucleotide sequence ID" value="NZ_FOAS01000002.1"/>
</dbReference>
<dbReference type="InterPro" id="IPR018741">
    <property type="entry name" value="DUF2288"/>
</dbReference>
<dbReference type="EMBL" id="FOAS01000002">
    <property type="protein sequence ID" value="SEK35956.1"/>
    <property type="molecule type" value="Genomic_DNA"/>
</dbReference>
<evidence type="ECO:0000313" key="1">
    <source>
        <dbReference type="EMBL" id="SEK35956.1"/>
    </source>
</evidence>
<gene>
    <name evidence="1" type="ORF">SAMN05216214_10243</name>
</gene>
<dbReference type="Pfam" id="PF10052">
    <property type="entry name" value="DUF2288"/>
    <property type="match status" value="1"/>
</dbReference>
<organism evidence="1 2">
    <name type="scientific">Atopomonas hussainii</name>
    <dbReference type="NCBI Taxonomy" id="1429083"/>
    <lineage>
        <taxon>Bacteria</taxon>
        <taxon>Pseudomonadati</taxon>
        <taxon>Pseudomonadota</taxon>
        <taxon>Gammaproteobacteria</taxon>
        <taxon>Pseudomonadales</taxon>
        <taxon>Pseudomonadaceae</taxon>
        <taxon>Atopomonas</taxon>
    </lineage>
</organism>
<accession>A0A1H7GCE9</accession>
<protein>
    <recommendedName>
        <fullName evidence="3">DUF2288 domain-containing protein</fullName>
    </recommendedName>
</protein>
<reference evidence="1 2" key="1">
    <citation type="submission" date="2016-10" db="EMBL/GenBank/DDBJ databases">
        <authorList>
            <person name="de Groot N.N."/>
        </authorList>
    </citation>
    <scope>NUCLEOTIDE SEQUENCE [LARGE SCALE GENOMIC DNA]</scope>
    <source>
        <strain evidence="1 2">JCM 19513</strain>
    </source>
</reference>